<dbReference type="Pfam" id="PF03466">
    <property type="entry name" value="LysR_substrate"/>
    <property type="match status" value="1"/>
</dbReference>
<proteinExistence type="inferred from homology"/>
<evidence type="ECO:0000313" key="6">
    <source>
        <dbReference type="EMBL" id="MFD0944323.1"/>
    </source>
</evidence>
<feature type="domain" description="HTH lysR-type" evidence="5">
    <location>
        <begin position="1"/>
        <end position="58"/>
    </location>
</feature>
<keyword evidence="3" id="KW-0238">DNA-binding</keyword>
<name>A0ABW3GYP2_9BACL</name>
<dbReference type="PANTHER" id="PTHR30126">
    <property type="entry name" value="HTH-TYPE TRANSCRIPTIONAL REGULATOR"/>
    <property type="match status" value="1"/>
</dbReference>
<dbReference type="RefSeq" id="WP_381013525.1">
    <property type="nucleotide sequence ID" value="NZ_JBHTJF010000035.1"/>
</dbReference>
<dbReference type="PANTHER" id="PTHR30126:SF100">
    <property type="entry name" value="LYSR-FAMILY TRANSCRIPTIONAL REGULATOR"/>
    <property type="match status" value="1"/>
</dbReference>
<evidence type="ECO:0000256" key="4">
    <source>
        <dbReference type="ARBA" id="ARBA00023163"/>
    </source>
</evidence>
<comment type="similarity">
    <text evidence="1">Belongs to the LysR transcriptional regulatory family.</text>
</comment>
<keyword evidence="2" id="KW-0805">Transcription regulation</keyword>
<dbReference type="CDD" id="cd05466">
    <property type="entry name" value="PBP2_LTTR_substrate"/>
    <property type="match status" value="1"/>
</dbReference>
<dbReference type="PROSITE" id="PS50931">
    <property type="entry name" value="HTH_LYSR"/>
    <property type="match status" value="1"/>
</dbReference>
<evidence type="ECO:0000313" key="7">
    <source>
        <dbReference type="Proteomes" id="UP001596976"/>
    </source>
</evidence>
<dbReference type="Pfam" id="PF00126">
    <property type="entry name" value="HTH_1"/>
    <property type="match status" value="1"/>
</dbReference>
<organism evidence="6 7">
    <name type="scientific">Savagea faecisuis</name>
    <dbReference type="NCBI Taxonomy" id="1274803"/>
    <lineage>
        <taxon>Bacteria</taxon>
        <taxon>Bacillati</taxon>
        <taxon>Bacillota</taxon>
        <taxon>Bacilli</taxon>
        <taxon>Bacillales</taxon>
        <taxon>Caryophanaceae</taxon>
        <taxon>Savagea</taxon>
    </lineage>
</organism>
<evidence type="ECO:0000259" key="5">
    <source>
        <dbReference type="PROSITE" id="PS50931"/>
    </source>
</evidence>
<reference evidence="7" key="1">
    <citation type="journal article" date="2019" name="Int. J. Syst. Evol. Microbiol.">
        <title>The Global Catalogue of Microorganisms (GCM) 10K type strain sequencing project: providing services to taxonomists for standard genome sequencing and annotation.</title>
        <authorList>
            <consortium name="The Broad Institute Genomics Platform"/>
            <consortium name="The Broad Institute Genome Sequencing Center for Infectious Disease"/>
            <person name="Wu L."/>
            <person name="Ma J."/>
        </authorList>
    </citation>
    <scope>NUCLEOTIDE SEQUENCE [LARGE SCALE GENOMIC DNA]</scope>
    <source>
        <strain evidence="7">CCUG 63563</strain>
    </source>
</reference>
<dbReference type="InterPro" id="IPR036388">
    <property type="entry name" value="WH-like_DNA-bd_sf"/>
</dbReference>
<keyword evidence="7" id="KW-1185">Reference proteome</keyword>
<evidence type="ECO:0000256" key="2">
    <source>
        <dbReference type="ARBA" id="ARBA00023015"/>
    </source>
</evidence>
<dbReference type="SUPFAM" id="SSF53850">
    <property type="entry name" value="Periplasmic binding protein-like II"/>
    <property type="match status" value="1"/>
</dbReference>
<dbReference type="InterPro" id="IPR000847">
    <property type="entry name" value="LysR_HTH_N"/>
</dbReference>
<comment type="caution">
    <text evidence="6">The sequence shown here is derived from an EMBL/GenBank/DDBJ whole genome shotgun (WGS) entry which is preliminary data.</text>
</comment>
<dbReference type="Gene3D" id="3.40.190.290">
    <property type="match status" value="1"/>
</dbReference>
<accession>A0ABW3GYP2</accession>
<dbReference type="Gene3D" id="1.10.10.10">
    <property type="entry name" value="Winged helix-like DNA-binding domain superfamily/Winged helix DNA-binding domain"/>
    <property type="match status" value="1"/>
</dbReference>
<dbReference type="InterPro" id="IPR005119">
    <property type="entry name" value="LysR_subst-bd"/>
</dbReference>
<keyword evidence="4" id="KW-0804">Transcription</keyword>
<sequence length="295" mass="33809">MEIRQLRTFIEVAKCEGFTKAGEQLGYTQSTVTNHIRAIEEEVGNRVFDRLGKTVTLTDSGERLLTYAKQIVQLHDEAVRSAQCMETPKGTIRIGANESLMAYRLPTILSEYKKKYPNVHLLLQPSENQSLQQELKEGKFDCALFINPERLNEDIVTIDLIEEELVIVASPNHPLAQGPNIHYNQLKDEVFLLTEPGSYRELLELELDERRIPYQALSFWSIEAIKQSVKAELGLSFLPKMTVCEELSRGELVQLQLACQTFIVHTQLAYHEDKWMTPALESFMHTVTTQAKEWK</sequence>
<dbReference type="InterPro" id="IPR036390">
    <property type="entry name" value="WH_DNA-bd_sf"/>
</dbReference>
<protein>
    <submittedName>
        <fullName evidence="6">LysR family transcriptional regulator</fullName>
    </submittedName>
</protein>
<gene>
    <name evidence="6" type="ORF">ACFQ0V_11270</name>
</gene>
<dbReference type="SUPFAM" id="SSF46785">
    <property type="entry name" value="Winged helix' DNA-binding domain"/>
    <property type="match status" value="1"/>
</dbReference>
<evidence type="ECO:0000256" key="1">
    <source>
        <dbReference type="ARBA" id="ARBA00009437"/>
    </source>
</evidence>
<dbReference type="EMBL" id="JBHTJF010000035">
    <property type="protein sequence ID" value="MFD0944323.1"/>
    <property type="molecule type" value="Genomic_DNA"/>
</dbReference>
<dbReference type="Proteomes" id="UP001596976">
    <property type="component" value="Unassembled WGS sequence"/>
</dbReference>
<evidence type="ECO:0000256" key="3">
    <source>
        <dbReference type="ARBA" id="ARBA00023125"/>
    </source>
</evidence>